<dbReference type="Proteomes" id="UP000604825">
    <property type="component" value="Unassembled WGS sequence"/>
</dbReference>
<name>A0A811QAC6_9POAL</name>
<dbReference type="OrthoDB" id="681498at2759"/>
<proteinExistence type="predicted"/>
<dbReference type="PANTHER" id="PTHR47841:SF16">
    <property type="entry name" value="DC1 DOMAIN-CONTAINING PROTEIN"/>
    <property type="match status" value="1"/>
</dbReference>
<sequence length="255" mass="27311">MSTYQPATFFHKCDDQRAYFAHDPAHRLLPGATDSNDGDEFTCGGCLVAGAGPRYRCAHPGCGFTIHEACAPRRFPRTLKSAVHPQHRLRRREAATGEGEGAACGVAVHPLCARMPASARGPAHPGGGHEAWLVRVASPPATAPELDGDGEPKQGKHAAASAGCEACGRPLGAWRYRSPAVPGAGRRRSSAAAQERERATAGARSPWRGAAAAGCCLTSRAGHRTQLPWLLQWLTHPCMYVRRDVCSYCIRMREV</sequence>
<dbReference type="EMBL" id="CAJGYO010000009">
    <property type="protein sequence ID" value="CAD6253055.1"/>
    <property type="molecule type" value="Genomic_DNA"/>
</dbReference>
<feature type="region of interest" description="Disordered" evidence="1">
    <location>
        <begin position="178"/>
        <end position="204"/>
    </location>
</feature>
<dbReference type="InterPro" id="IPR046349">
    <property type="entry name" value="C1-like_sf"/>
</dbReference>
<reference evidence="2" key="1">
    <citation type="submission" date="2020-10" db="EMBL/GenBank/DDBJ databases">
        <authorList>
            <person name="Han B."/>
            <person name="Lu T."/>
            <person name="Zhao Q."/>
            <person name="Huang X."/>
            <person name="Zhao Y."/>
        </authorList>
    </citation>
    <scope>NUCLEOTIDE SEQUENCE</scope>
</reference>
<dbReference type="SUPFAM" id="SSF57889">
    <property type="entry name" value="Cysteine-rich domain"/>
    <property type="match status" value="1"/>
</dbReference>
<protein>
    <recommendedName>
        <fullName evidence="4">DC1 domain-containing protein</fullName>
    </recommendedName>
</protein>
<keyword evidence="3" id="KW-1185">Reference proteome</keyword>
<organism evidence="2 3">
    <name type="scientific">Miscanthus lutarioriparius</name>
    <dbReference type="NCBI Taxonomy" id="422564"/>
    <lineage>
        <taxon>Eukaryota</taxon>
        <taxon>Viridiplantae</taxon>
        <taxon>Streptophyta</taxon>
        <taxon>Embryophyta</taxon>
        <taxon>Tracheophyta</taxon>
        <taxon>Spermatophyta</taxon>
        <taxon>Magnoliopsida</taxon>
        <taxon>Liliopsida</taxon>
        <taxon>Poales</taxon>
        <taxon>Poaceae</taxon>
        <taxon>PACMAD clade</taxon>
        <taxon>Panicoideae</taxon>
        <taxon>Andropogonodae</taxon>
        <taxon>Andropogoneae</taxon>
        <taxon>Saccharinae</taxon>
        <taxon>Miscanthus</taxon>
    </lineage>
</organism>
<dbReference type="AlphaFoldDB" id="A0A811QAC6"/>
<comment type="caution">
    <text evidence="2">The sequence shown here is derived from an EMBL/GenBank/DDBJ whole genome shotgun (WGS) entry which is preliminary data.</text>
</comment>
<evidence type="ECO:0008006" key="4">
    <source>
        <dbReference type="Google" id="ProtNLM"/>
    </source>
</evidence>
<evidence type="ECO:0000313" key="3">
    <source>
        <dbReference type="Proteomes" id="UP000604825"/>
    </source>
</evidence>
<evidence type="ECO:0000313" key="2">
    <source>
        <dbReference type="EMBL" id="CAD6253055.1"/>
    </source>
</evidence>
<accession>A0A811QAC6</accession>
<gene>
    <name evidence="2" type="ORF">NCGR_LOCUS36698</name>
</gene>
<dbReference type="PANTHER" id="PTHR47841">
    <property type="entry name" value="DIACYLGLYCEROL KINASE THETA-LIKE-RELATED"/>
    <property type="match status" value="1"/>
</dbReference>
<evidence type="ECO:0000256" key="1">
    <source>
        <dbReference type="SAM" id="MobiDB-lite"/>
    </source>
</evidence>